<evidence type="ECO:0000313" key="1">
    <source>
        <dbReference type="EMBL" id="GLB68163.1"/>
    </source>
</evidence>
<reference evidence="1 2" key="1">
    <citation type="journal article" date="2023" name="Int. J. Syst. Evol. Microbiol.">
        <title>Arthrobacter mangrovi sp. nov., an actinobacterium isolated from the rhizosphere of a mangrove.</title>
        <authorList>
            <person name="Hamada M."/>
            <person name="Saitou S."/>
            <person name="Enomoto N."/>
            <person name="Nanri K."/>
            <person name="Hidaka K."/>
            <person name="Miura T."/>
            <person name="Tamura T."/>
        </authorList>
    </citation>
    <scope>NUCLEOTIDE SEQUENCE [LARGE SCALE GENOMIC DNA]</scope>
    <source>
        <strain evidence="1 2">NBRC 112813</strain>
    </source>
</reference>
<keyword evidence="2" id="KW-1185">Reference proteome</keyword>
<evidence type="ECO:0008006" key="3">
    <source>
        <dbReference type="Google" id="ProtNLM"/>
    </source>
</evidence>
<dbReference type="Proteomes" id="UP001209654">
    <property type="component" value="Unassembled WGS sequence"/>
</dbReference>
<evidence type="ECO:0000313" key="2">
    <source>
        <dbReference type="Proteomes" id="UP001209654"/>
    </source>
</evidence>
<comment type="caution">
    <text evidence="1">The sequence shown here is derived from an EMBL/GenBank/DDBJ whole genome shotgun (WGS) entry which is preliminary data.</text>
</comment>
<dbReference type="InterPro" id="IPR023833">
    <property type="entry name" value="Signal_pept_SipW-depend-type"/>
</dbReference>
<gene>
    <name evidence="1" type="ORF">AHIS1636_26050</name>
</gene>
<protein>
    <recommendedName>
        <fullName evidence="3">Alternate-type signal peptide domain-containing protein</fullName>
    </recommendedName>
</protein>
<dbReference type="NCBIfam" id="TIGR04088">
    <property type="entry name" value="cognate_SipW"/>
    <property type="match status" value="1"/>
</dbReference>
<dbReference type="InterPro" id="IPR024006">
    <property type="entry name" value="Alt_signal_exp_actinobact"/>
</dbReference>
<proteinExistence type="predicted"/>
<organism evidence="1 2">
    <name type="scientific">Arthrobacter mangrovi</name>
    <dbReference type="NCBI Taxonomy" id="2966350"/>
    <lineage>
        <taxon>Bacteria</taxon>
        <taxon>Bacillati</taxon>
        <taxon>Actinomycetota</taxon>
        <taxon>Actinomycetes</taxon>
        <taxon>Micrococcales</taxon>
        <taxon>Micrococcaceae</taxon>
        <taxon>Arthrobacter</taxon>
    </lineage>
</organism>
<dbReference type="EMBL" id="BRVS01000013">
    <property type="protein sequence ID" value="GLB68163.1"/>
    <property type="molecule type" value="Genomic_DNA"/>
</dbReference>
<name>A0ABQ5MW24_9MICC</name>
<dbReference type="NCBIfam" id="TIGR04089">
    <property type="entry name" value="exp_by_SipW_III"/>
    <property type="match status" value="1"/>
</dbReference>
<sequence>MTKGAIATGIGVALLLGGGGTLALWSDSELSNADTIEAGNLDLLLPAKGAWSSNLQPEITDISTYRIVPGEQLTYTQSVTPVLAGKHIKAKLTATGPGTGTFADKTLTVTTVFKDGDEVVGTLENPLDSSDSNKSIKASTTFVFKTGTSGRQSVLAKHSFENVSYKLEQIAPQAIAAQ</sequence>
<accession>A0ABQ5MW24</accession>